<keyword evidence="6" id="KW-0067">ATP-binding</keyword>
<keyword evidence="3" id="KW-0808">Transferase</keyword>
<name>A0A941ECQ4_9ACTN</name>
<protein>
    <recommendedName>
        <fullName evidence="1">non-specific serine/threonine protein kinase</fullName>
        <ecNumber evidence="1">2.7.11.1</ecNumber>
    </recommendedName>
</protein>
<dbReference type="GO" id="GO:0005524">
    <property type="term" value="F:ATP binding"/>
    <property type="evidence" value="ECO:0007669"/>
    <property type="project" value="UniProtKB-KW"/>
</dbReference>
<dbReference type="Gene3D" id="1.10.510.10">
    <property type="entry name" value="Transferase(Phosphotransferase) domain 1"/>
    <property type="match status" value="1"/>
</dbReference>
<dbReference type="EC" id="2.7.11.1" evidence="1"/>
<evidence type="ECO:0000256" key="3">
    <source>
        <dbReference type="ARBA" id="ARBA00022679"/>
    </source>
</evidence>
<dbReference type="InterPro" id="IPR011009">
    <property type="entry name" value="Kinase-like_dom_sf"/>
</dbReference>
<dbReference type="EMBL" id="JAGSOH010000019">
    <property type="protein sequence ID" value="MBR7826614.1"/>
    <property type="molecule type" value="Genomic_DNA"/>
</dbReference>
<dbReference type="PANTHER" id="PTHR43289">
    <property type="entry name" value="MITOGEN-ACTIVATED PROTEIN KINASE KINASE KINASE 20-RELATED"/>
    <property type="match status" value="1"/>
</dbReference>
<evidence type="ECO:0000313" key="8">
    <source>
        <dbReference type="EMBL" id="MBR7826614.1"/>
    </source>
</evidence>
<accession>A0A941ECQ4</accession>
<keyword evidence="2" id="KW-0723">Serine/threonine-protein kinase</keyword>
<evidence type="ECO:0000256" key="4">
    <source>
        <dbReference type="ARBA" id="ARBA00022741"/>
    </source>
</evidence>
<evidence type="ECO:0000256" key="2">
    <source>
        <dbReference type="ARBA" id="ARBA00022527"/>
    </source>
</evidence>
<dbReference type="PANTHER" id="PTHR43289:SF6">
    <property type="entry name" value="SERINE_THREONINE-PROTEIN KINASE NEKL-3"/>
    <property type="match status" value="1"/>
</dbReference>
<evidence type="ECO:0000256" key="6">
    <source>
        <dbReference type="ARBA" id="ARBA00022840"/>
    </source>
</evidence>
<comment type="caution">
    <text evidence="8">The sequence shown here is derived from an EMBL/GenBank/DDBJ whole genome shotgun (WGS) entry which is preliminary data.</text>
</comment>
<gene>
    <name evidence="8" type="ORF">KDK95_09885</name>
</gene>
<dbReference type="Pfam" id="PF00069">
    <property type="entry name" value="Pkinase"/>
    <property type="match status" value="1"/>
</dbReference>
<proteinExistence type="predicted"/>
<feature type="non-terminal residue" evidence="8">
    <location>
        <position position="273"/>
    </location>
</feature>
<keyword evidence="9" id="KW-1185">Reference proteome</keyword>
<feature type="domain" description="Protein kinase" evidence="7">
    <location>
        <begin position="21"/>
        <end position="273"/>
    </location>
</feature>
<dbReference type="PROSITE" id="PS50011">
    <property type="entry name" value="PROTEIN_KINASE_DOM"/>
    <property type="match status" value="1"/>
</dbReference>
<evidence type="ECO:0000259" key="7">
    <source>
        <dbReference type="PROSITE" id="PS50011"/>
    </source>
</evidence>
<dbReference type="SUPFAM" id="SSF56112">
    <property type="entry name" value="Protein kinase-like (PK-like)"/>
    <property type="match status" value="1"/>
</dbReference>
<dbReference type="InterPro" id="IPR000719">
    <property type="entry name" value="Prot_kinase_dom"/>
</dbReference>
<evidence type="ECO:0000256" key="1">
    <source>
        <dbReference type="ARBA" id="ARBA00012513"/>
    </source>
</evidence>
<organism evidence="8 9">
    <name type="scientific">Actinospica acidithermotolerans</name>
    <dbReference type="NCBI Taxonomy" id="2828514"/>
    <lineage>
        <taxon>Bacteria</taxon>
        <taxon>Bacillati</taxon>
        <taxon>Actinomycetota</taxon>
        <taxon>Actinomycetes</taxon>
        <taxon>Catenulisporales</taxon>
        <taxon>Actinospicaceae</taxon>
        <taxon>Actinospica</taxon>
    </lineage>
</organism>
<dbReference type="AlphaFoldDB" id="A0A941ECQ4"/>
<evidence type="ECO:0000313" key="9">
    <source>
        <dbReference type="Proteomes" id="UP000676325"/>
    </source>
</evidence>
<keyword evidence="4" id="KW-0547">Nucleotide-binding</keyword>
<dbReference type="GO" id="GO:0004674">
    <property type="term" value="F:protein serine/threonine kinase activity"/>
    <property type="evidence" value="ECO:0007669"/>
    <property type="project" value="UniProtKB-KW"/>
</dbReference>
<sequence length="273" mass="29177">MTVMPGSPQAIFADLAASLGVTELVPLAQGGQKFVLRALREGQPVAVKAMLVPPGPAYAAALDRARRETGILAAVDSPRVVRLLGELRELRYDGVLPYGVAWVEELLDGTDLDKLLGTPWPPVEAARLLLHLAEALAALHEKGIVHRDLNPVNVRKRADGAYCVMDPGLAHRADEPDPADAHCIGTVGYLSPEHAPGAKVVPQSDVYCLGILIYRALTGDLPPKPDAALPMDPSDMKLLPEGPEPLATIVRRCLHPDPTHRYLNGAALLTELA</sequence>
<keyword evidence="5 8" id="KW-0418">Kinase</keyword>
<reference evidence="8" key="1">
    <citation type="submission" date="2021-04" db="EMBL/GenBank/DDBJ databases">
        <title>Genome based classification of Actinospica acidithermotolerans sp. nov., an actinobacterium isolated from an Indonesian hot spring.</title>
        <authorList>
            <person name="Kusuma A.B."/>
            <person name="Putra K.E."/>
            <person name="Nafisah S."/>
            <person name="Loh J."/>
            <person name="Nouioui I."/>
            <person name="Goodfellow M."/>
        </authorList>
    </citation>
    <scope>NUCLEOTIDE SEQUENCE</scope>
    <source>
        <strain evidence="8">MGRD01-02</strain>
    </source>
</reference>
<dbReference type="Proteomes" id="UP000676325">
    <property type="component" value="Unassembled WGS sequence"/>
</dbReference>
<evidence type="ECO:0000256" key="5">
    <source>
        <dbReference type="ARBA" id="ARBA00022777"/>
    </source>
</evidence>